<dbReference type="EMBL" id="CM029054">
    <property type="protein sequence ID" value="KAG2538180.1"/>
    <property type="molecule type" value="Genomic_DNA"/>
</dbReference>
<keyword evidence="3" id="KW-1185">Reference proteome</keyword>
<organism evidence="2 3">
    <name type="scientific">Panicum virgatum</name>
    <name type="common">Blackwell switchgrass</name>
    <dbReference type="NCBI Taxonomy" id="38727"/>
    <lineage>
        <taxon>Eukaryota</taxon>
        <taxon>Viridiplantae</taxon>
        <taxon>Streptophyta</taxon>
        <taxon>Embryophyta</taxon>
        <taxon>Tracheophyta</taxon>
        <taxon>Spermatophyta</taxon>
        <taxon>Magnoliopsida</taxon>
        <taxon>Liliopsida</taxon>
        <taxon>Poales</taxon>
        <taxon>Poaceae</taxon>
        <taxon>PACMAD clade</taxon>
        <taxon>Panicoideae</taxon>
        <taxon>Panicodae</taxon>
        <taxon>Paniceae</taxon>
        <taxon>Panicinae</taxon>
        <taxon>Panicum</taxon>
        <taxon>Panicum sect. Hiantes</taxon>
    </lineage>
</organism>
<name>A0A8T0MLN5_PANVG</name>
<dbReference type="AlphaFoldDB" id="A0A8T0MLN5"/>
<gene>
    <name evidence="2" type="ORF">PVAP13_9NG312500</name>
</gene>
<evidence type="ECO:0000313" key="2">
    <source>
        <dbReference type="EMBL" id="KAG2538180.1"/>
    </source>
</evidence>
<feature type="compositionally biased region" description="Low complexity" evidence="1">
    <location>
        <begin position="1"/>
        <end position="14"/>
    </location>
</feature>
<sequence length="81" mass="8801">MAESSSQGSRISAGSRGGRGFLRSRPPVPYREGPLSYKPAVVCMCNRKAPRWISWSDDNPGQRLKGTAASMCGLILSNQLF</sequence>
<feature type="region of interest" description="Disordered" evidence="1">
    <location>
        <begin position="1"/>
        <end position="32"/>
    </location>
</feature>
<proteinExistence type="predicted"/>
<protein>
    <submittedName>
        <fullName evidence="2">Uncharacterized protein</fullName>
    </submittedName>
</protein>
<reference evidence="2" key="1">
    <citation type="submission" date="2020-05" db="EMBL/GenBank/DDBJ databases">
        <title>WGS assembly of Panicum virgatum.</title>
        <authorList>
            <person name="Lovell J.T."/>
            <person name="Jenkins J."/>
            <person name="Shu S."/>
            <person name="Juenger T.E."/>
            <person name="Schmutz J."/>
        </authorList>
    </citation>
    <scope>NUCLEOTIDE SEQUENCE</scope>
    <source>
        <strain evidence="2">AP13</strain>
    </source>
</reference>
<dbReference type="Proteomes" id="UP000823388">
    <property type="component" value="Chromosome 9N"/>
</dbReference>
<evidence type="ECO:0000313" key="3">
    <source>
        <dbReference type="Proteomes" id="UP000823388"/>
    </source>
</evidence>
<comment type="caution">
    <text evidence="2">The sequence shown here is derived from an EMBL/GenBank/DDBJ whole genome shotgun (WGS) entry which is preliminary data.</text>
</comment>
<accession>A0A8T0MLN5</accession>
<evidence type="ECO:0000256" key="1">
    <source>
        <dbReference type="SAM" id="MobiDB-lite"/>
    </source>
</evidence>